<dbReference type="Proteomes" id="UP001206925">
    <property type="component" value="Unassembled WGS sequence"/>
</dbReference>
<feature type="compositionally biased region" description="Basic and acidic residues" evidence="6">
    <location>
        <begin position="222"/>
        <end position="238"/>
    </location>
</feature>
<feature type="compositionally biased region" description="Low complexity" evidence="6">
    <location>
        <begin position="256"/>
        <end position="267"/>
    </location>
</feature>
<proteinExistence type="predicted"/>
<keyword evidence="3" id="KW-0238">DNA-binding</keyword>
<organism evidence="8 9">
    <name type="scientific">Ambrosia artemisiifolia</name>
    <name type="common">Common ragweed</name>
    <dbReference type="NCBI Taxonomy" id="4212"/>
    <lineage>
        <taxon>Eukaryota</taxon>
        <taxon>Viridiplantae</taxon>
        <taxon>Streptophyta</taxon>
        <taxon>Embryophyta</taxon>
        <taxon>Tracheophyta</taxon>
        <taxon>Spermatophyta</taxon>
        <taxon>Magnoliopsida</taxon>
        <taxon>eudicotyledons</taxon>
        <taxon>Gunneridae</taxon>
        <taxon>Pentapetalae</taxon>
        <taxon>asterids</taxon>
        <taxon>campanulids</taxon>
        <taxon>Asterales</taxon>
        <taxon>Asteraceae</taxon>
        <taxon>Asteroideae</taxon>
        <taxon>Heliantheae alliance</taxon>
        <taxon>Heliantheae</taxon>
        <taxon>Ambrosia</taxon>
    </lineage>
</organism>
<evidence type="ECO:0000256" key="5">
    <source>
        <dbReference type="ARBA" id="ARBA00023242"/>
    </source>
</evidence>
<dbReference type="InterPro" id="IPR003441">
    <property type="entry name" value="NAC-dom"/>
</dbReference>
<evidence type="ECO:0000256" key="3">
    <source>
        <dbReference type="ARBA" id="ARBA00023125"/>
    </source>
</evidence>
<evidence type="ECO:0000256" key="6">
    <source>
        <dbReference type="SAM" id="MobiDB-lite"/>
    </source>
</evidence>
<dbReference type="Gene3D" id="2.170.150.80">
    <property type="entry name" value="NAC domain"/>
    <property type="match status" value="1"/>
</dbReference>
<feature type="region of interest" description="Disordered" evidence="6">
    <location>
        <begin position="190"/>
        <end position="276"/>
    </location>
</feature>
<gene>
    <name evidence="8" type="ORF">M8C21_000478</name>
</gene>
<reference evidence="8" key="1">
    <citation type="submission" date="2022-06" db="EMBL/GenBank/DDBJ databases">
        <title>Uncovering the hologenomic basis of an extraordinary plant invasion.</title>
        <authorList>
            <person name="Bieker V.C."/>
            <person name="Martin M.D."/>
            <person name="Gilbert T."/>
            <person name="Hodgins K."/>
            <person name="Battlay P."/>
            <person name="Petersen B."/>
            <person name="Wilson J."/>
        </authorList>
    </citation>
    <scope>NUCLEOTIDE SEQUENCE</scope>
    <source>
        <strain evidence="8">AA19_3_7</strain>
        <tissue evidence="8">Leaf</tissue>
    </source>
</reference>
<dbReference type="PROSITE" id="PS51005">
    <property type="entry name" value="NAC"/>
    <property type="match status" value="1"/>
</dbReference>
<dbReference type="FunFam" id="2.170.150.80:FF:000002">
    <property type="entry name" value="Nac domain-containing protein 86"/>
    <property type="match status" value="1"/>
</dbReference>
<dbReference type="InterPro" id="IPR036093">
    <property type="entry name" value="NAC_dom_sf"/>
</dbReference>
<evidence type="ECO:0000256" key="4">
    <source>
        <dbReference type="ARBA" id="ARBA00023163"/>
    </source>
</evidence>
<dbReference type="PANTHER" id="PTHR31744">
    <property type="entry name" value="PROTEIN CUP-SHAPED COTYLEDON 2-RELATED"/>
    <property type="match status" value="1"/>
</dbReference>
<keyword evidence="9" id="KW-1185">Reference proteome</keyword>
<dbReference type="EMBL" id="JAMZMK010000126">
    <property type="protein sequence ID" value="KAI7757428.1"/>
    <property type="molecule type" value="Genomic_DNA"/>
</dbReference>
<comment type="subcellular location">
    <subcellularLocation>
        <location evidence="1">Nucleus</location>
    </subcellularLocation>
</comment>
<dbReference type="AlphaFoldDB" id="A0AAD5DB96"/>
<dbReference type="GO" id="GO:0005634">
    <property type="term" value="C:nucleus"/>
    <property type="evidence" value="ECO:0007669"/>
    <property type="project" value="UniProtKB-SubCell"/>
</dbReference>
<keyword evidence="5" id="KW-0539">Nucleus</keyword>
<dbReference type="PANTHER" id="PTHR31744:SF210">
    <property type="entry name" value="NAC DOMAIN-CONTAINING PROTEIN 86-LIKE"/>
    <property type="match status" value="1"/>
</dbReference>
<sequence length="489" mass="55029">MNHEPILKPPPKSSLAPGFRFHPTDEELVRYYLRRKVCRKPFRFHSLSETDVYKSEPWELADYSQLNSRDQEWYFFSPVDKKYGNGSRLNRATGQGYWKATGKDRAVHHKGQAIGSKKTLVFHVGRAPDGKRTNWVMHEYRLSDQELESAQVAQDAFVLCRIFEKSGLGPPTRDRYAPFLEEEWEDDEALFVPGGEPDEDTTNGDETRNDTVKTGTQTIDFVSKRARSEDDDGLKSETDVDPLSLLNKKSKQVDPSSSNANGSDDSATTSQDPKTTNLSSALVELSLLEPVAAKEAHPTTPPSFDASTLEKSVPPAYLKYISNLEARIRTVTTEKENLKVEVMRSQAMINVLHTRIDQLTKENKEIKSGVVNHATDEHKRPIDQWSCCVEEARHKFLWENEEAGASATNNEETNFVAIWNSFFCLDLSQSRSTANISITRGNALLAASVSRKARRDLLAMKSTADSQYSFRAQYATSASRIPTVSAHKT</sequence>
<evidence type="ECO:0000313" key="8">
    <source>
        <dbReference type="EMBL" id="KAI7757428.1"/>
    </source>
</evidence>
<dbReference type="GO" id="GO:0006355">
    <property type="term" value="P:regulation of DNA-templated transcription"/>
    <property type="evidence" value="ECO:0007669"/>
    <property type="project" value="InterPro"/>
</dbReference>
<dbReference type="Pfam" id="PF02365">
    <property type="entry name" value="NAM"/>
    <property type="match status" value="1"/>
</dbReference>
<feature type="domain" description="NAC" evidence="7">
    <location>
        <begin position="15"/>
        <end position="165"/>
    </location>
</feature>
<protein>
    <recommendedName>
        <fullName evidence="7">NAC domain-containing protein</fullName>
    </recommendedName>
</protein>
<evidence type="ECO:0000256" key="2">
    <source>
        <dbReference type="ARBA" id="ARBA00023015"/>
    </source>
</evidence>
<evidence type="ECO:0000259" key="7">
    <source>
        <dbReference type="PROSITE" id="PS51005"/>
    </source>
</evidence>
<name>A0AAD5DB96_AMBAR</name>
<accession>A0AAD5DB96</accession>
<keyword evidence="4" id="KW-0804">Transcription</keyword>
<evidence type="ECO:0000313" key="9">
    <source>
        <dbReference type="Proteomes" id="UP001206925"/>
    </source>
</evidence>
<evidence type="ECO:0000256" key="1">
    <source>
        <dbReference type="ARBA" id="ARBA00004123"/>
    </source>
</evidence>
<dbReference type="GO" id="GO:0003677">
    <property type="term" value="F:DNA binding"/>
    <property type="evidence" value="ECO:0007669"/>
    <property type="project" value="UniProtKB-KW"/>
</dbReference>
<keyword evidence="2" id="KW-0805">Transcription regulation</keyword>
<dbReference type="SUPFAM" id="SSF101941">
    <property type="entry name" value="NAC domain"/>
    <property type="match status" value="1"/>
</dbReference>
<comment type="caution">
    <text evidence="8">The sequence shown here is derived from an EMBL/GenBank/DDBJ whole genome shotgun (WGS) entry which is preliminary data.</text>
</comment>